<feature type="repeat" description="TPR" evidence="1">
    <location>
        <begin position="372"/>
        <end position="405"/>
    </location>
</feature>
<keyword evidence="1" id="KW-0802">TPR repeat</keyword>
<dbReference type="InterPro" id="IPR019734">
    <property type="entry name" value="TPR_rpt"/>
</dbReference>
<evidence type="ECO:0000256" key="2">
    <source>
        <dbReference type="SAM" id="MobiDB-lite"/>
    </source>
</evidence>
<dbReference type="Gene3D" id="1.25.40.10">
    <property type="entry name" value="Tetratricopeptide repeat domain"/>
    <property type="match status" value="2"/>
</dbReference>
<reference evidence="3" key="1">
    <citation type="submission" date="2017-07" db="EMBL/GenBank/DDBJ databases">
        <title>The cable genome - Insights into the physiology and evolution of filamentous bacteria capable of sulfide oxidation via long distance electron transfer.</title>
        <authorList>
            <person name="Thorup C."/>
            <person name="Bjerg J.T."/>
            <person name="Schreiber L."/>
            <person name="Nielsen L.P."/>
            <person name="Kjeldsen K.U."/>
            <person name="Boesen T."/>
            <person name="Boggild A."/>
            <person name="Meysman F."/>
            <person name="Geelhoed J."/>
            <person name="Schramm A."/>
        </authorList>
    </citation>
    <scope>NUCLEOTIDE SEQUENCE [LARGE SCALE GENOMIC DNA]</scope>
    <source>
        <strain evidence="3">GS</strain>
    </source>
</reference>
<protein>
    <submittedName>
        <fullName evidence="3">Tetratricopeptide repeat-containing protein</fullName>
    </submittedName>
</protein>
<organism evidence="3 4">
    <name type="scientific">Candidatus Electronema aureum</name>
    <dbReference type="NCBI Taxonomy" id="2005002"/>
    <lineage>
        <taxon>Bacteria</taxon>
        <taxon>Pseudomonadati</taxon>
        <taxon>Thermodesulfobacteriota</taxon>
        <taxon>Desulfobulbia</taxon>
        <taxon>Desulfobulbales</taxon>
        <taxon>Desulfobulbaceae</taxon>
        <taxon>Candidatus Electronema</taxon>
    </lineage>
</organism>
<dbReference type="PANTHER" id="PTHR10098">
    <property type="entry name" value="RAPSYN-RELATED"/>
    <property type="match status" value="1"/>
</dbReference>
<sequence>MSNLFKSKGGPQSIGQGDHAIGSQTNNHGPVISTSGDQSPAVNAQTVTISYGVPLERYEQIKKDLDIGDAAFASFFKILEQGSIPREEWGAKLPEIAFRHKELLQRFESVTSDDPQVKALKEQAGQAIENGEYDRADELLNQAKERDRAAVSKMKARLAEQQAALEKRQLSEAESCIDQARLQRLQYRYEKSAQYFQEAAAALPEGYEWERADCLGWAGQDLDNIARYAEALRLDEQSLSIYREIGDRKGEAKMLNNISQIYDVQGEYDNALDYLEQSLPICLEVGDKEFEGVILNNIAGIYWSKGDYPQALKYLEQSLPLRREIDDKEGEGSTLTNIGAIHFAQGDDTAALDYYKQALAIARKIKDKATESKVLNNIGQVYHAQGNYDAALEYAEQDLAITRQIGDRRGEGGSLNNISAIYKAKGDYPAALKQYEQALAIAQEIGAKTEEAGISWNMGSLYVQQGELAKAEPYISRAVELMEQLEHPKLKDWREALAAVRAKLRGQQ</sequence>
<comment type="caution">
    <text evidence="3">The sequence shown here is derived from an EMBL/GenBank/DDBJ whole genome shotgun (WGS) entry which is preliminary data.</text>
</comment>
<dbReference type="InterPro" id="IPR011990">
    <property type="entry name" value="TPR-like_helical_dom_sf"/>
</dbReference>
<dbReference type="PANTHER" id="PTHR10098:SF108">
    <property type="entry name" value="TETRATRICOPEPTIDE REPEAT PROTEIN 28"/>
    <property type="match status" value="1"/>
</dbReference>
<dbReference type="AlphaFoldDB" id="A0A521G2B4"/>
<feature type="repeat" description="TPR" evidence="1">
    <location>
        <begin position="332"/>
        <end position="365"/>
    </location>
</feature>
<dbReference type="EMBL" id="NQJD01000010">
    <property type="protein sequence ID" value="TAA75159.1"/>
    <property type="molecule type" value="Genomic_DNA"/>
</dbReference>
<evidence type="ECO:0000313" key="4">
    <source>
        <dbReference type="Proteomes" id="UP000316238"/>
    </source>
</evidence>
<dbReference type="Pfam" id="PF13181">
    <property type="entry name" value="TPR_8"/>
    <property type="match status" value="1"/>
</dbReference>
<evidence type="ECO:0000313" key="3">
    <source>
        <dbReference type="EMBL" id="TAA75159.1"/>
    </source>
</evidence>
<evidence type="ECO:0000256" key="1">
    <source>
        <dbReference type="PROSITE-ProRule" id="PRU00339"/>
    </source>
</evidence>
<dbReference type="PROSITE" id="PS50005">
    <property type="entry name" value="TPR"/>
    <property type="match status" value="4"/>
</dbReference>
<feature type="repeat" description="TPR" evidence="1">
    <location>
        <begin position="412"/>
        <end position="445"/>
    </location>
</feature>
<gene>
    <name evidence="3" type="ORF">CDV28_11027</name>
</gene>
<feature type="repeat" description="TPR" evidence="1">
    <location>
        <begin position="452"/>
        <end position="485"/>
    </location>
</feature>
<feature type="region of interest" description="Disordered" evidence="2">
    <location>
        <begin position="1"/>
        <end position="39"/>
    </location>
</feature>
<feature type="compositionally biased region" description="Polar residues" evidence="2">
    <location>
        <begin position="22"/>
        <end position="39"/>
    </location>
</feature>
<dbReference type="SUPFAM" id="SSF48452">
    <property type="entry name" value="TPR-like"/>
    <property type="match status" value="2"/>
</dbReference>
<name>A0A521G2B4_9BACT</name>
<accession>A0A521G2B4</accession>
<dbReference type="Proteomes" id="UP000316238">
    <property type="component" value="Unassembled WGS sequence"/>
</dbReference>
<dbReference type="SMART" id="SM00028">
    <property type="entry name" value="TPR"/>
    <property type="match status" value="8"/>
</dbReference>
<proteinExistence type="predicted"/>
<keyword evidence="4" id="KW-1185">Reference proteome</keyword>
<dbReference type="Pfam" id="PF13424">
    <property type="entry name" value="TPR_12"/>
    <property type="match status" value="3"/>
</dbReference>